<evidence type="ECO:0000256" key="3">
    <source>
        <dbReference type="ARBA" id="ARBA00022578"/>
    </source>
</evidence>
<dbReference type="GO" id="GO:0006313">
    <property type="term" value="P:DNA transposition"/>
    <property type="evidence" value="ECO:0007669"/>
    <property type="project" value="InterPro"/>
</dbReference>
<evidence type="ECO:0000256" key="6">
    <source>
        <dbReference type="SAM" id="MobiDB-lite"/>
    </source>
</evidence>
<dbReference type="InterPro" id="IPR048004">
    <property type="entry name" value="IS1249_transpos"/>
</dbReference>
<gene>
    <name evidence="7" type="ORF">HF843_08195</name>
</gene>
<evidence type="ECO:0000313" key="8">
    <source>
        <dbReference type="Proteomes" id="UP000583419"/>
    </source>
</evidence>
<sequence>MRTKSKRARLCPVCGGPMRKNGRTKAGAQRWKCPGCALSTTAPRRDGRRRAQLGEFLDWLLSGKRQWDMDGADGRAFRKRVGWCWRLRPAIPPDGVVRHVIMADGTYMAHGWCLLIAIDGLTGEPVAFQWCGHESTAAYAALFSRIPAPDVLVSDGLRGIERACAQAWPRTRIQRCLVHVQRNTRADLTSRPRLQAGRELKELSDALTSVRTAGQAAQWAGALNAWHGRWRDFIAERTWAKDDPANPKASRQEWWWTHGELRRCYRRLERLFREGKLFAFLDPGLLAGGPVPRTSNLLEGGINSLVKRTLLEHHGLPEEHMRRACEWRCYMRSHAPDPYALIAGLEQAAGTQDREPTDGNDDGYGDGIQANNHDDPTNEPGFYIRKGHVH</sequence>
<name>A0A848D6N8_9BIFI</name>
<proteinExistence type="inferred from homology"/>
<accession>A0A848D6N8</accession>
<evidence type="ECO:0000256" key="5">
    <source>
        <dbReference type="ARBA" id="ARBA00023172"/>
    </source>
</evidence>
<comment type="function">
    <text evidence="1">Required for the transposition of the insertion element.</text>
</comment>
<keyword evidence="4" id="KW-0238">DNA-binding</keyword>
<evidence type="ECO:0000256" key="4">
    <source>
        <dbReference type="ARBA" id="ARBA00023125"/>
    </source>
</evidence>
<dbReference type="Pfam" id="PF00872">
    <property type="entry name" value="Transposase_mut"/>
    <property type="match status" value="1"/>
</dbReference>
<dbReference type="EMBL" id="JABAGJ010000018">
    <property type="protein sequence ID" value="NMF03132.1"/>
    <property type="molecule type" value="Genomic_DNA"/>
</dbReference>
<organism evidence="7 8">
    <name type="scientific">Bifidobacterium boum</name>
    <dbReference type="NCBI Taxonomy" id="78343"/>
    <lineage>
        <taxon>Bacteria</taxon>
        <taxon>Bacillati</taxon>
        <taxon>Actinomycetota</taxon>
        <taxon>Actinomycetes</taxon>
        <taxon>Bifidobacteriales</taxon>
        <taxon>Bifidobacteriaceae</taxon>
        <taxon>Bifidobacterium</taxon>
    </lineage>
</organism>
<comment type="similarity">
    <text evidence="2">Belongs to the transposase mutator family.</text>
</comment>
<evidence type="ECO:0000313" key="7">
    <source>
        <dbReference type="EMBL" id="NMF03132.1"/>
    </source>
</evidence>
<dbReference type="GO" id="GO:0003677">
    <property type="term" value="F:DNA binding"/>
    <property type="evidence" value="ECO:0007669"/>
    <property type="project" value="UniProtKB-KW"/>
</dbReference>
<dbReference type="AlphaFoldDB" id="A0A848D6N8"/>
<protein>
    <submittedName>
        <fullName evidence="7">IS256-like element ISBith1 family transposase</fullName>
    </submittedName>
</protein>
<dbReference type="NCBIfam" id="NF033544">
    <property type="entry name" value="transpos_IS1249"/>
    <property type="match status" value="1"/>
</dbReference>
<dbReference type="RefSeq" id="WP_015449742.1">
    <property type="nucleotide sequence ID" value="NZ_JABAGJ010000018.1"/>
</dbReference>
<comment type="caution">
    <text evidence="7">The sequence shown here is derived from an EMBL/GenBank/DDBJ whole genome shotgun (WGS) entry which is preliminary data.</text>
</comment>
<dbReference type="PROSITE" id="PS01007">
    <property type="entry name" value="TRANSPOSASE_MUTATOR"/>
    <property type="match status" value="1"/>
</dbReference>
<dbReference type="GO" id="GO:0004803">
    <property type="term" value="F:transposase activity"/>
    <property type="evidence" value="ECO:0007669"/>
    <property type="project" value="InterPro"/>
</dbReference>
<dbReference type="InterPro" id="IPR001207">
    <property type="entry name" value="Transposase_mutator"/>
</dbReference>
<keyword evidence="5" id="KW-0233">DNA recombination</keyword>
<reference evidence="7 8" key="1">
    <citation type="submission" date="2020-04" db="EMBL/GenBank/DDBJ databases">
        <authorList>
            <person name="Hitch T.C.A."/>
            <person name="Wylensek D."/>
            <person name="Clavel T."/>
        </authorList>
    </citation>
    <scope>NUCLEOTIDE SEQUENCE [LARGE SCALE GENOMIC DNA]</scope>
    <source>
        <strain evidence="7 8">WCA-130-P53-4B</strain>
    </source>
</reference>
<evidence type="ECO:0000256" key="2">
    <source>
        <dbReference type="ARBA" id="ARBA00010961"/>
    </source>
</evidence>
<dbReference type="Proteomes" id="UP000583419">
    <property type="component" value="Unassembled WGS sequence"/>
</dbReference>
<keyword evidence="3" id="KW-0815">Transposition</keyword>
<feature type="region of interest" description="Disordered" evidence="6">
    <location>
        <begin position="348"/>
        <end position="390"/>
    </location>
</feature>
<evidence type="ECO:0000256" key="1">
    <source>
        <dbReference type="ARBA" id="ARBA00002190"/>
    </source>
</evidence>